<dbReference type="SUPFAM" id="SSF52540">
    <property type="entry name" value="P-loop containing nucleoside triphosphate hydrolases"/>
    <property type="match status" value="1"/>
</dbReference>
<organism evidence="2 3">
    <name type="scientific">Gemella bergeri ATCC 700627</name>
    <dbReference type="NCBI Taxonomy" id="1321820"/>
    <lineage>
        <taxon>Bacteria</taxon>
        <taxon>Bacillati</taxon>
        <taxon>Bacillota</taxon>
        <taxon>Bacilli</taxon>
        <taxon>Bacillales</taxon>
        <taxon>Gemellaceae</taxon>
        <taxon>Gemella</taxon>
    </lineage>
</organism>
<dbReference type="PROSITE" id="PS51721">
    <property type="entry name" value="G_CP"/>
    <property type="match status" value="1"/>
</dbReference>
<evidence type="ECO:0000313" key="3">
    <source>
        <dbReference type="Proteomes" id="UP000016637"/>
    </source>
</evidence>
<dbReference type="InterPro" id="IPR048422">
    <property type="entry name" value="NOA1/YqeH-like_C"/>
</dbReference>
<dbReference type="Proteomes" id="UP000016637">
    <property type="component" value="Unassembled WGS sequence"/>
</dbReference>
<dbReference type="Pfam" id="PF21516">
    <property type="entry name" value="YqeH-like_C"/>
    <property type="match status" value="1"/>
</dbReference>
<dbReference type="AlphaFoldDB" id="U2QMD1"/>
<dbReference type="NCBIfam" id="TIGR03597">
    <property type="entry name" value="GTPase_YqeH"/>
    <property type="match status" value="1"/>
</dbReference>
<dbReference type="HOGENOM" id="CLU_017878_0_2_9"/>
<dbReference type="PANTHER" id="PTHR46434">
    <property type="entry name" value="GENETIC INTERACTOR OF PROHIBITINS 3, MITOCHONDRIAL"/>
    <property type="match status" value="1"/>
</dbReference>
<dbReference type="Gene3D" id="3.40.50.300">
    <property type="entry name" value="P-loop containing nucleotide triphosphate hydrolases"/>
    <property type="match status" value="1"/>
</dbReference>
<comment type="caution">
    <text evidence="2">The sequence shown here is derived from an EMBL/GenBank/DDBJ whole genome shotgun (WGS) entry which is preliminary data.</text>
</comment>
<dbReference type="InterPro" id="IPR019988">
    <property type="entry name" value="GTP-bd_ribosome_bgen_YqeH"/>
</dbReference>
<name>U2QMD1_9BACL</name>
<dbReference type="InterPro" id="IPR030378">
    <property type="entry name" value="G_CP_dom"/>
</dbReference>
<dbReference type="EMBL" id="AWVP01000062">
    <property type="protein sequence ID" value="ERK57676.1"/>
    <property type="molecule type" value="Genomic_DNA"/>
</dbReference>
<dbReference type="GO" id="GO:0005525">
    <property type="term" value="F:GTP binding"/>
    <property type="evidence" value="ECO:0007669"/>
    <property type="project" value="InterPro"/>
</dbReference>
<feature type="domain" description="CP-type G" evidence="1">
    <location>
        <begin position="70"/>
        <end position="232"/>
    </location>
</feature>
<dbReference type="PATRIC" id="fig|1321820.3.peg.974"/>
<dbReference type="CDD" id="cd01855">
    <property type="entry name" value="YqeH"/>
    <property type="match status" value="1"/>
</dbReference>
<evidence type="ECO:0000259" key="1">
    <source>
        <dbReference type="PROSITE" id="PS51721"/>
    </source>
</evidence>
<sequence length="377" mass="42675">MVDILDNKLYCIGCGAEVQSENPKKQGYLPNSVIEKNKDKDLVCKRCFRLKNYNEVSDVELGAEDFYALIKTLSKKKNALIVKVVDIFDFSGSWIEDVVDIVGNNKDIVLVANKLDLLPKSVKENKIKQWLFKMMKLKGIKVKDILLISAIKNYGVEELAYRLDELRKGKDIYIVGATNVGKSTLINKLIELTSGDKNVITTSHFPGTTLGMIEIPLDKVTSIYDTPGIILDYDIAHYLDSKSLKLVMPKKEIKARVFQLNAEQTLFFGGMARMDFVLGERQSFTIYASNLVEVHRTKLSNAETIFEKHLGTMLKPPFKENVSIFKQQVKRSFKIDNKKMDIVISGLGWITVNSDKGCLIDIYTPAEIEVFVRESII</sequence>
<protein>
    <submittedName>
        <fullName evidence="2">Ribosome biogenesis GTPase YqeH</fullName>
    </submittedName>
</protein>
<dbReference type="InterPro" id="IPR050896">
    <property type="entry name" value="Mito_lipid_metab_GTPase"/>
</dbReference>
<dbReference type="PANTHER" id="PTHR46434:SF1">
    <property type="entry name" value="GENETIC INTERACTOR OF PROHIBITINS 3, MITOCHONDRIAL"/>
    <property type="match status" value="1"/>
</dbReference>
<reference evidence="2 3" key="1">
    <citation type="submission" date="2013-08" db="EMBL/GenBank/DDBJ databases">
        <authorList>
            <person name="Weinstock G."/>
            <person name="Sodergren E."/>
            <person name="Wylie T."/>
            <person name="Fulton L."/>
            <person name="Fulton R."/>
            <person name="Fronick C."/>
            <person name="O'Laughlin M."/>
            <person name="Godfrey J."/>
            <person name="Miner T."/>
            <person name="Herter B."/>
            <person name="Appelbaum E."/>
            <person name="Cordes M."/>
            <person name="Lek S."/>
            <person name="Wollam A."/>
            <person name="Pepin K.H."/>
            <person name="Palsikar V.B."/>
            <person name="Mitreva M."/>
            <person name="Wilson R.K."/>
        </authorList>
    </citation>
    <scope>NUCLEOTIDE SEQUENCE [LARGE SCALE GENOMIC DNA]</scope>
    <source>
        <strain evidence="2 3">ATCC 700627</strain>
    </source>
</reference>
<dbReference type="Pfam" id="PF01926">
    <property type="entry name" value="MMR_HSR1"/>
    <property type="match status" value="1"/>
</dbReference>
<dbReference type="eggNOG" id="COG1161">
    <property type="taxonomic scope" value="Bacteria"/>
</dbReference>
<gene>
    <name evidence="2" type="ORF">HMPREF1983_01001</name>
</gene>
<evidence type="ECO:0000313" key="2">
    <source>
        <dbReference type="EMBL" id="ERK57676.1"/>
    </source>
</evidence>
<accession>U2QMD1</accession>
<dbReference type="InterPro" id="IPR027417">
    <property type="entry name" value="P-loop_NTPase"/>
</dbReference>
<dbReference type="InterPro" id="IPR006073">
    <property type="entry name" value="GTP-bd"/>
</dbReference>
<keyword evidence="3" id="KW-1185">Reference proteome</keyword>
<proteinExistence type="predicted"/>